<name>A0ABN0VG38_9ACTN</name>
<dbReference type="EMBL" id="BAAABV010000017">
    <property type="protein sequence ID" value="GAA0295039.1"/>
    <property type="molecule type" value="Genomic_DNA"/>
</dbReference>
<evidence type="ECO:0000256" key="1">
    <source>
        <dbReference type="SAM" id="MobiDB-lite"/>
    </source>
</evidence>
<evidence type="ECO:0000313" key="2">
    <source>
        <dbReference type="EMBL" id="GAA0295039.1"/>
    </source>
</evidence>
<dbReference type="Proteomes" id="UP001501867">
    <property type="component" value="Unassembled WGS sequence"/>
</dbReference>
<keyword evidence="3" id="KW-1185">Reference proteome</keyword>
<feature type="region of interest" description="Disordered" evidence="1">
    <location>
        <begin position="32"/>
        <end position="57"/>
    </location>
</feature>
<protein>
    <submittedName>
        <fullName evidence="2">Uncharacterized protein</fullName>
    </submittedName>
</protein>
<evidence type="ECO:0000313" key="3">
    <source>
        <dbReference type="Proteomes" id="UP001501867"/>
    </source>
</evidence>
<gene>
    <name evidence="2" type="ORF">GCM10010302_37160</name>
</gene>
<comment type="caution">
    <text evidence="2">The sequence shown here is derived from an EMBL/GenBank/DDBJ whole genome shotgun (WGS) entry which is preliminary data.</text>
</comment>
<proteinExistence type="predicted"/>
<organism evidence="2 3">
    <name type="scientific">Streptomyces polychromogenes</name>
    <dbReference type="NCBI Taxonomy" id="67342"/>
    <lineage>
        <taxon>Bacteria</taxon>
        <taxon>Bacillati</taxon>
        <taxon>Actinomycetota</taxon>
        <taxon>Actinomycetes</taxon>
        <taxon>Kitasatosporales</taxon>
        <taxon>Streptomycetaceae</taxon>
        <taxon>Streptomyces</taxon>
    </lineage>
</organism>
<sequence length="57" mass="5370">MNGKLTGLVGIFAAALVLGLGVTVHSSETGAPAGHEVLAEGRGPAAPSPAPSPAVAP</sequence>
<dbReference type="RefSeq" id="WP_344160273.1">
    <property type="nucleotide sequence ID" value="NZ_BAAABV010000017.1"/>
</dbReference>
<feature type="compositionally biased region" description="Pro residues" evidence="1">
    <location>
        <begin position="46"/>
        <end position="57"/>
    </location>
</feature>
<reference evidence="2 3" key="1">
    <citation type="journal article" date="2019" name="Int. J. Syst. Evol. Microbiol.">
        <title>The Global Catalogue of Microorganisms (GCM) 10K type strain sequencing project: providing services to taxonomists for standard genome sequencing and annotation.</title>
        <authorList>
            <consortium name="The Broad Institute Genomics Platform"/>
            <consortium name="The Broad Institute Genome Sequencing Center for Infectious Disease"/>
            <person name="Wu L."/>
            <person name="Ma J."/>
        </authorList>
    </citation>
    <scope>NUCLEOTIDE SEQUENCE [LARGE SCALE GENOMIC DNA]</scope>
    <source>
        <strain evidence="2 3">JCM 4505</strain>
    </source>
</reference>
<accession>A0ABN0VG38</accession>